<evidence type="ECO:0000313" key="1">
    <source>
        <dbReference type="EMBL" id="KAI3677959.1"/>
    </source>
</evidence>
<keyword evidence="2" id="KW-1185">Reference proteome</keyword>
<sequence length="125" mass="13648">MGSGSPFPCHNGYAFFKPIHNGHAYIANTSMAEPTSLTTPCSTVTQLSVLLPAVSEDDREVGSKKKKGLKKKIKEKLPGNDENSTHNIDIRARAWGFMKKVFMKKASPEKMGFDEKGFSGKNGVS</sequence>
<name>A0ACB8Y3K6_ARCLA</name>
<comment type="caution">
    <text evidence="1">The sequence shown here is derived from an EMBL/GenBank/DDBJ whole genome shotgun (WGS) entry which is preliminary data.</text>
</comment>
<reference evidence="2" key="1">
    <citation type="journal article" date="2022" name="Mol. Ecol. Resour.">
        <title>The genomes of chicory, endive, great burdock and yacon provide insights into Asteraceae palaeo-polyploidization history and plant inulin production.</title>
        <authorList>
            <person name="Fan W."/>
            <person name="Wang S."/>
            <person name="Wang H."/>
            <person name="Wang A."/>
            <person name="Jiang F."/>
            <person name="Liu H."/>
            <person name="Zhao H."/>
            <person name="Xu D."/>
            <person name="Zhang Y."/>
        </authorList>
    </citation>
    <scope>NUCLEOTIDE SEQUENCE [LARGE SCALE GENOMIC DNA]</scope>
    <source>
        <strain evidence="2">cv. Niubang</strain>
    </source>
</reference>
<gene>
    <name evidence="1" type="ORF">L6452_37233</name>
</gene>
<dbReference type="Proteomes" id="UP001055879">
    <property type="component" value="Linkage Group LG14"/>
</dbReference>
<organism evidence="1 2">
    <name type="scientific">Arctium lappa</name>
    <name type="common">Greater burdock</name>
    <name type="synonym">Lappa major</name>
    <dbReference type="NCBI Taxonomy" id="4217"/>
    <lineage>
        <taxon>Eukaryota</taxon>
        <taxon>Viridiplantae</taxon>
        <taxon>Streptophyta</taxon>
        <taxon>Embryophyta</taxon>
        <taxon>Tracheophyta</taxon>
        <taxon>Spermatophyta</taxon>
        <taxon>Magnoliopsida</taxon>
        <taxon>eudicotyledons</taxon>
        <taxon>Gunneridae</taxon>
        <taxon>Pentapetalae</taxon>
        <taxon>asterids</taxon>
        <taxon>campanulids</taxon>
        <taxon>Asterales</taxon>
        <taxon>Asteraceae</taxon>
        <taxon>Carduoideae</taxon>
        <taxon>Cardueae</taxon>
        <taxon>Arctiinae</taxon>
        <taxon>Arctium</taxon>
    </lineage>
</organism>
<dbReference type="EMBL" id="CM042060">
    <property type="protein sequence ID" value="KAI3677959.1"/>
    <property type="molecule type" value="Genomic_DNA"/>
</dbReference>
<protein>
    <submittedName>
        <fullName evidence="1">Uncharacterized protein</fullName>
    </submittedName>
</protein>
<evidence type="ECO:0000313" key="2">
    <source>
        <dbReference type="Proteomes" id="UP001055879"/>
    </source>
</evidence>
<proteinExistence type="predicted"/>
<accession>A0ACB8Y3K6</accession>
<reference evidence="1 2" key="2">
    <citation type="journal article" date="2022" name="Mol. Ecol. Resour.">
        <title>The genomes of chicory, endive, great burdock and yacon provide insights into Asteraceae paleo-polyploidization history and plant inulin production.</title>
        <authorList>
            <person name="Fan W."/>
            <person name="Wang S."/>
            <person name="Wang H."/>
            <person name="Wang A."/>
            <person name="Jiang F."/>
            <person name="Liu H."/>
            <person name="Zhao H."/>
            <person name="Xu D."/>
            <person name="Zhang Y."/>
        </authorList>
    </citation>
    <scope>NUCLEOTIDE SEQUENCE [LARGE SCALE GENOMIC DNA]</scope>
    <source>
        <strain evidence="2">cv. Niubang</strain>
    </source>
</reference>